<dbReference type="AlphaFoldDB" id="A0A0J8BGL3"/>
<proteinExistence type="predicted"/>
<accession>A0A0J8BGL3</accession>
<dbReference type="EMBL" id="KQ118761">
    <property type="protein sequence ID" value="KMS64915.1"/>
    <property type="molecule type" value="Genomic_DNA"/>
</dbReference>
<evidence type="ECO:0000313" key="1">
    <source>
        <dbReference type="EMBL" id="KMS64915.1"/>
    </source>
</evidence>
<protein>
    <submittedName>
        <fullName evidence="1">Uncharacterized protein</fullName>
    </submittedName>
</protein>
<dbReference type="Proteomes" id="UP000035740">
    <property type="component" value="Unassembled WGS sequence"/>
</dbReference>
<sequence length="133" mass="15568">SGLGLRLRVTTTCYKLLKLKPSLPPESLLLDYRPLLNTLWSVCEEVDNWRAADTFGCGIRHEDRIALGNLAVRARKYFHDDSYNEIKYQLLPFLFKDNRLFFEFWDYSLCYCLSSRHATKDTDPELMIVLLNA</sequence>
<evidence type="ECO:0000313" key="2">
    <source>
        <dbReference type="Proteomes" id="UP000035740"/>
    </source>
</evidence>
<dbReference type="Gramene" id="KMS64915">
    <property type="protein sequence ID" value="KMS64915"/>
    <property type="gene ID" value="BVRB_041340"/>
</dbReference>
<reference evidence="1 2" key="1">
    <citation type="journal article" date="2014" name="Nature">
        <title>The genome of the recently domesticated crop plant sugar beet (Beta vulgaris).</title>
        <authorList>
            <person name="Dohm J.C."/>
            <person name="Minoche A.E."/>
            <person name="Holtgrawe D."/>
            <person name="Capella-Gutierrez S."/>
            <person name="Zakrzewski F."/>
            <person name="Tafer H."/>
            <person name="Rupp O."/>
            <person name="Sorensen T.R."/>
            <person name="Stracke R."/>
            <person name="Reinhardt R."/>
            <person name="Goesmann A."/>
            <person name="Kraft T."/>
            <person name="Schulz B."/>
            <person name="Stadler P.F."/>
            <person name="Schmidt T."/>
            <person name="Gabaldon T."/>
            <person name="Lehrach H."/>
            <person name="Weisshaar B."/>
            <person name="Himmelbauer H."/>
        </authorList>
    </citation>
    <scope>NUCLEOTIDE SEQUENCE [LARGE SCALE GENOMIC DNA]</scope>
    <source>
        <tissue evidence="1">Taproot</tissue>
    </source>
</reference>
<organism evidence="1 2">
    <name type="scientific">Beta vulgaris subsp. vulgaris</name>
    <name type="common">Beet</name>
    <dbReference type="NCBI Taxonomy" id="3555"/>
    <lineage>
        <taxon>Eukaryota</taxon>
        <taxon>Viridiplantae</taxon>
        <taxon>Streptophyta</taxon>
        <taxon>Embryophyta</taxon>
        <taxon>Tracheophyta</taxon>
        <taxon>Spermatophyta</taxon>
        <taxon>Magnoliopsida</taxon>
        <taxon>eudicotyledons</taxon>
        <taxon>Gunneridae</taxon>
        <taxon>Pentapetalae</taxon>
        <taxon>Caryophyllales</taxon>
        <taxon>Chenopodiaceae</taxon>
        <taxon>Betoideae</taxon>
        <taxon>Beta</taxon>
    </lineage>
</organism>
<keyword evidence="2" id="KW-1185">Reference proteome</keyword>
<name>A0A0J8BGL3_BETVV</name>
<gene>
    <name evidence="1" type="ORF">BVRB_041340</name>
</gene>
<feature type="non-terminal residue" evidence="1">
    <location>
        <position position="1"/>
    </location>
</feature>